<organism evidence="2 3">
    <name type="scientific">Clathrospora elynae</name>
    <dbReference type="NCBI Taxonomy" id="706981"/>
    <lineage>
        <taxon>Eukaryota</taxon>
        <taxon>Fungi</taxon>
        <taxon>Dikarya</taxon>
        <taxon>Ascomycota</taxon>
        <taxon>Pezizomycotina</taxon>
        <taxon>Dothideomycetes</taxon>
        <taxon>Pleosporomycetidae</taxon>
        <taxon>Pleosporales</taxon>
        <taxon>Diademaceae</taxon>
        <taxon>Clathrospora</taxon>
    </lineage>
</organism>
<dbReference type="Pfam" id="PF13358">
    <property type="entry name" value="DDE_3"/>
    <property type="match status" value="1"/>
</dbReference>
<dbReference type="Gene3D" id="3.30.420.10">
    <property type="entry name" value="Ribonuclease H-like superfamily/Ribonuclease H"/>
    <property type="match status" value="1"/>
</dbReference>
<proteinExistence type="predicted"/>
<dbReference type="EMBL" id="ML976213">
    <property type="protein sequence ID" value="KAF1936073.1"/>
    <property type="molecule type" value="Genomic_DNA"/>
</dbReference>
<dbReference type="InterPro" id="IPR038717">
    <property type="entry name" value="Tc1-like_DDE_dom"/>
</dbReference>
<dbReference type="GO" id="GO:0003676">
    <property type="term" value="F:nucleic acid binding"/>
    <property type="evidence" value="ECO:0007669"/>
    <property type="project" value="InterPro"/>
</dbReference>
<sequence>MTQEYYTKELLPKYITAVQCSRMHNTLEITTWQLQEDGDPSHGTKSKDNIAINLKNANWIPLLVHPGSSPDLNPIEGIWLVLKQRTKRRIMYPGDLPQWDGSKEHLKKLLCEV</sequence>
<feature type="domain" description="Tc1-like transposase DDE" evidence="1">
    <location>
        <begin position="3"/>
        <end position="89"/>
    </location>
</feature>
<evidence type="ECO:0000313" key="3">
    <source>
        <dbReference type="Proteomes" id="UP000800038"/>
    </source>
</evidence>
<reference evidence="2" key="1">
    <citation type="journal article" date="2020" name="Stud. Mycol.">
        <title>101 Dothideomycetes genomes: a test case for predicting lifestyles and emergence of pathogens.</title>
        <authorList>
            <person name="Haridas S."/>
            <person name="Albert R."/>
            <person name="Binder M."/>
            <person name="Bloem J."/>
            <person name="Labutti K."/>
            <person name="Salamov A."/>
            <person name="Andreopoulos B."/>
            <person name="Baker S."/>
            <person name="Barry K."/>
            <person name="Bills G."/>
            <person name="Bluhm B."/>
            <person name="Cannon C."/>
            <person name="Castanera R."/>
            <person name="Culley D."/>
            <person name="Daum C."/>
            <person name="Ezra D."/>
            <person name="Gonzalez J."/>
            <person name="Henrissat B."/>
            <person name="Kuo A."/>
            <person name="Liang C."/>
            <person name="Lipzen A."/>
            <person name="Lutzoni F."/>
            <person name="Magnuson J."/>
            <person name="Mondo S."/>
            <person name="Nolan M."/>
            <person name="Ohm R."/>
            <person name="Pangilinan J."/>
            <person name="Park H.-J."/>
            <person name="Ramirez L."/>
            <person name="Alfaro M."/>
            <person name="Sun H."/>
            <person name="Tritt A."/>
            <person name="Yoshinaga Y."/>
            <person name="Zwiers L.-H."/>
            <person name="Turgeon B."/>
            <person name="Goodwin S."/>
            <person name="Spatafora J."/>
            <person name="Crous P."/>
            <person name="Grigoriev I."/>
        </authorList>
    </citation>
    <scope>NUCLEOTIDE SEQUENCE</scope>
    <source>
        <strain evidence="2">CBS 161.51</strain>
    </source>
</reference>
<dbReference type="InterPro" id="IPR036397">
    <property type="entry name" value="RNaseH_sf"/>
</dbReference>
<evidence type="ECO:0000259" key="1">
    <source>
        <dbReference type="Pfam" id="PF13358"/>
    </source>
</evidence>
<dbReference type="OrthoDB" id="5410741at2759"/>
<accession>A0A6A5S853</accession>
<keyword evidence="3" id="KW-1185">Reference proteome</keyword>
<dbReference type="Proteomes" id="UP000800038">
    <property type="component" value="Unassembled WGS sequence"/>
</dbReference>
<gene>
    <name evidence="2" type="ORF">EJ02DRAFT_427849</name>
</gene>
<name>A0A6A5S853_9PLEO</name>
<dbReference type="AlphaFoldDB" id="A0A6A5S853"/>
<evidence type="ECO:0000313" key="2">
    <source>
        <dbReference type="EMBL" id="KAF1936073.1"/>
    </source>
</evidence>
<protein>
    <recommendedName>
        <fullName evidence="1">Tc1-like transposase DDE domain-containing protein</fullName>
    </recommendedName>
</protein>